<comment type="cofactor">
    <cofactor evidence="7 9">
        <name>Mg(2+)</name>
        <dbReference type="ChEBI" id="CHEBI:18420"/>
    </cofactor>
    <cofactor evidence="7 9">
        <name>Mn(2+)</name>
        <dbReference type="ChEBI" id="CHEBI:29035"/>
    </cofactor>
    <text evidence="7 9">Probably binds two magnesium or manganese ions per subunit.</text>
</comment>
<proteinExistence type="inferred from homology"/>
<dbReference type="GO" id="GO:0008081">
    <property type="term" value="F:phosphoric diester hydrolase activity"/>
    <property type="evidence" value="ECO:0007669"/>
    <property type="project" value="TreeGrafter"/>
</dbReference>
<dbReference type="GO" id="GO:0008311">
    <property type="term" value="F:double-stranded DNA 3'-5' DNA exonuclease activity"/>
    <property type="evidence" value="ECO:0007669"/>
    <property type="project" value="TreeGrafter"/>
</dbReference>
<dbReference type="GO" id="GO:0006284">
    <property type="term" value="P:base-excision repair"/>
    <property type="evidence" value="ECO:0007669"/>
    <property type="project" value="TreeGrafter"/>
</dbReference>
<dbReference type="PANTHER" id="PTHR22748">
    <property type="entry name" value="AP ENDONUCLEASE"/>
    <property type="match status" value="1"/>
</dbReference>
<dbReference type="GO" id="GO:0046872">
    <property type="term" value="F:metal ion binding"/>
    <property type="evidence" value="ECO:0007669"/>
    <property type="project" value="UniProtKB-KW"/>
</dbReference>
<evidence type="ECO:0000256" key="5">
    <source>
        <dbReference type="ARBA" id="ARBA00022842"/>
    </source>
</evidence>
<dbReference type="GO" id="GO:0005634">
    <property type="term" value="C:nucleus"/>
    <property type="evidence" value="ECO:0007669"/>
    <property type="project" value="TreeGrafter"/>
</dbReference>
<dbReference type="InterPro" id="IPR020848">
    <property type="entry name" value="AP_endonuclease_F1_CS"/>
</dbReference>
<dbReference type="InterPro" id="IPR005135">
    <property type="entry name" value="Endo/exonuclease/phosphatase"/>
</dbReference>
<dbReference type="PROSITE" id="PS00728">
    <property type="entry name" value="AP_NUCLEASE_F1_3"/>
    <property type="match status" value="1"/>
</dbReference>
<dbReference type="SUPFAM" id="SSF56219">
    <property type="entry name" value="DNase I-like"/>
    <property type="match status" value="1"/>
</dbReference>
<feature type="binding site" evidence="7">
    <location>
        <position position="16"/>
    </location>
    <ligand>
        <name>Mg(2+)</name>
        <dbReference type="ChEBI" id="CHEBI:18420"/>
        <label>1</label>
    </ligand>
</feature>
<dbReference type="Pfam" id="PF03372">
    <property type="entry name" value="Exo_endo_phos"/>
    <property type="match status" value="1"/>
</dbReference>
<keyword evidence="9" id="KW-0234">DNA repair</keyword>
<feature type="binding site" evidence="7">
    <location>
        <position position="213"/>
    </location>
    <ligand>
        <name>Mg(2+)</name>
        <dbReference type="ChEBI" id="CHEBI:18420"/>
        <label>1</label>
    </ligand>
</feature>
<evidence type="ECO:0000259" key="10">
    <source>
        <dbReference type="Pfam" id="PF03372"/>
    </source>
</evidence>
<keyword evidence="3 7" id="KW-0479">Metal-binding</keyword>
<name>A0A7S4EP59_9STRA</name>
<protein>
    <recommendedName>
        <fullName evidence="10">Endonuclease/exonuclease/phosphatase domain-containing protein</fullName>
    </recommendedName>
</protein>
<feature type="binding site" evidence="7">
    <location>
        <position position="318"/>
    </location>
    <ligand>
        <name>Mg(2+)</name>
        <dbReference type="ChEBI" id="CHEBI:18420"/>
        <label>1</label>
    </ligand>
</feature>
<dbReference type="PROSITE" id="PS51435">
    <property type="entry name" value="AP_NUCLEASE_F1_4"/>
    <property type="match status" value="1"/>
</dbReference>
<evidence type="ECO:0000256" key="4">
    <source>
        <dbReference type="ARBA" id="ARBA00022801"/>
    </source>
</evidence>
<keyword evidence="7" id="KW-0464">Manganese</keyword>
<dbReference type="GO" id="GO:0003677">
    <property type="term" value="F:DNA binding"/>
    <property type="evidence" value="ECO:0007669"/>
    <property type="project" value="InterPro"/>
</dbReference>
<feature type="active site" evidence="6">
    <location>
        <position position="171"/>
    </location>
</feature>
<evidence type="ECO:0000256" key="6">
    <source>
        <dbReference type="PIRSR" id="PIRSR604808-1"/>
    </source>
</evidence>
<evidence type="ECO:0000256" key="1">
    <source>
        <dbReference type="ARBA" id="ARBA00001936"/>
    </source>
</evidence>
<evidence type="ECO:0000256" key="8">
    <source>
        <dbReference type="PIRSR" id="PIRSR604808-3"/>
    </source>
</evidence>
<keyword evidence="9" id="KW-0227">DNA damage</keyword>
<dbReference type="AlphaFoldDB" id="A0A7S4EP59"/>
<dbReference type="NCBIfam" id="TIGR00633">
    <property type="entry name" value="xth"/>
    <property type="match status" value="1"/>
</dbReference>
<dbReference type="EMBL" id="HBIX01027598">
    <property type="protein sequence ID" value="CAE0725895.1"/>
    <property type="molecule type" value="Transcribed_RNA"/>
</dbReference>
<feature type="active site" description="Proton acceptor" evidence="6">
    <location>
        <position position="318"/>
    </location>
</feature>
<keyword evidence="5 7" id="KW-0460">Magnesium</keyword>
<reference evidence="11" key="1">
    <citation type="submission" date="2021-01" db="EMBL/GenBank/DDBJ databases">
        <authorList>
            <person name="Corre E."/>
            <person name="Pelletier E."/>
            <person name="Niang G."/>
            <person name="Scheremetjew M."/>
            <person name="Finn R."/>
            <person name="Kale V."/>
            <person name="Holt S."/>
            <person name="Cochrane G."/>
            <person name="Meng A."/>
            <person name="Brown T."/>
            <person name="Cohen L."/>
        </authorList>
    </citation>
    <scope>NUCLEOTIDE SEQUENCE</scope>
    <source>
        <strain evidence="11">10249 10 AB</strain>
    </source>
</reference>
<feature type="domain" description="Endonuclease/exonuclease/phosphatase" evidence="10">
    <location>
        <begin position="13"/>
        <end position="318"/>
    </location>
</feature>
<evidence type="ECO:0000256" key="3">
    <source>
        <dbReference type="ARBA" id="ARBA00022723"/>
    </source>
</evidence>
<organism evidence="11">
    <name type="scientific">Pseudo-nitzschia australis</name>
    <dbReference type="NCBI Taxonomy" id="44445"/>
    <lineage>
        <taxon>Eukaryota</taxon>
        <taxon>Sar</taxon>
        <taxon>Stramenopiles</taxon>
        <taxon>Ochrophyta</taxon>
        <taxon>Bacillariophyta</taxon>
        <taxon>Bacillariophyceae</taxon>
        <taxon>Bacillariophycidae</taxon>
        <taxon>Bacillariales</taxon>
        <taxon>Bacillariaceae</taxon>
        <taxon>Pseudo-nitzschia</taxon>
    </lineage>
</organism>
<accession>A0A7S4EP59</accession>
<evidence type="ECO:0000256" key="2">
    <source>
        <dbReference type="ARBA" id="ARBA00007092"/>
    </source>
</evidence>
<evidence type="ECO:0000313" key="11">
    <source>
        <dbReference type="EMBL" id="CAE0725895.1"/>
    </source>
</evidence>
<comment type="cofactor">
    <cofactor evidence="1">
        <name>Mn(2+)</name>
        <dbReference type="ChEBI" id="CHEBI:29035"/>
    </cofactor>
</comment>
<dbReference type="Gene3D" id="3.60.10.10">
    <property type="entry name" value="Endonuclease/exonuclease/phosphatase"/>
    <property type="match status" value="1"/>
</dbReference>
<keyword evidence="4" id="KW-0378">Hydrolase</keyword>
<evidence type="ECO:0000256" key="7">
    <source>
        <dbReference type="PIRSR" id="PIRSR604808-2"/>
    </source>
</evidence>
<dbReference type="CDD" id="cd09087">
    <property type="entry name" value="Ape1-like_AP-endo"/>
    <property type="match status" value="1"/>
</dbReference>
<feature type="binding site" evidence="7">
    <location>
        <position position="317"/>
    </location>
    <ligand>
        <name>Mg(2+)</name>
        <dbReference type="ChEBI" id="CHEBI:18420"/>
        <label>1</label>
    </ligand>
</feature>
<dbReference type="InterPro" id="IPR036691">
    <property type="entry name" value="Endo/exonu/phosph_ase_sf"/>
</dbReference>
<dbReference type="InterPro" id="IPR004808">
    <property type="entry name" value="AP_endonuc_1"/>
</dbReference>
<sequence>MAQANGSYTFKIASWNVAGLRAVVRKDPNSLAELCDKHDLDMLCLQEHKLQEMHLEDPKLKLKGLLDEAGYDEYWTCSTAKKGYSGTCAFVRRRGENGKTTKGGKQSSIGSFFATKKKGGTEKKIKGSKTLPVNPELLTPTKVSYSVGKEIDNEGRVVVLEFPWATIANVYVPNSGQKLERLDYRTNEWDKFFLEFMQDKQSKRGLPVIWLGDLNIAYKAHDIWNDGAKHLAKQAGVTEQERQSFSKQLEAGFVDIFRKLHPNAKGNYSYWSQRAGNREPNKGLRLDYFVASEDMFLEDSEVIPRDSYMIMDQHGSDHAPVVLELEIKGRSSAN</sequence>
<feature type="active site" description="Proton donor/acceptor" evidence="6">
    <location>
        <position position="213"/>
    </location>
</feature>
<dbReference type="GO" id="GO:0003906">
    <property type="term" value="F:DNA-(apurinic or apyrimidinic site) endonuclease activity"/>
    <property type="evidence" value="ECO:0007669"/>
    <property type="project" value="TreeGrafter"/>
</dbReference>
<feature type="binding site" evidence="7">
    <location>
        <position position="47"/>
    </location>
    <ligand>
        <name>Mg(2+)</name>
        <dbReference type="ChEBI" id="CHEBI:18420"/>
        <label>1</label>
    </ligand>
</feature>
<feature type="site" description="Interaction with DNA substrate" evidence="8">
    <location>
        <position position="318"/>
    </location>
</feature>
<feature type="site" description="Transition state stabilizer" evidence="8">
    <location>
        <position position="215"/>
    </location>
</feature>
<gene>
    <name evidence="11" type="ORF">PAUS00366_LOCUS18652</name>
</gene>
<feature type="site" description="Important for catalytic activity" evidence="8">
    <location>
        <position position="287"/>
    </location>
</feature>
<feature type="binding site" evidence="7">
    <location>
        <position position="215"/>
    </location>
    <ligand>
        <name>Mg(2+)</name>
        <dbReference type="ChEBI" id="CHEBI:18420"/>
        <label>1</label>
    </ligand>
</feature>
<dbReference type="PANTHER" id="PTHR22748:SF6">
    <property type="entry name" value="DNA-(APURINIC OR APYRIMIDINIC SITE) ENDONUCLEASE"/>
    <property type="match status" value="1"/>
</dbReference>
<comment type="similarity">
    <text evidence="2 9">Belongs to the DNA repair enzymes AP/ExoA family.</text>
</comment>
<evidence type="ECO:0000256" key="9">
    <source>
        <dbReference type="RuleBase" id="RU362131"/>
    </source>
</evidence>